<feature type="repeat" description="TPR" evidence="1">
    <location>
        <begin position="18"/>
        <end position="51"/>
    </location>
</feature>
<keyword evidence="3" id="KW-1185">Reference proteome</keyword>
<dbReference type="Pfam" id="PF14559">
    <property type="entry name" value="TPR_19"/>
    <property type="match status" value="1"/>
</dbReference>
<sequence>MSEQSKKKGQIIPFMQDGAYFYKKGIEAYQNRQIDQSINYIERAIRIEPQEPVFLCQLAIVLSEKEDYHGANALLNRVLTEVDPNMAECHFFIANNAAHIGEFDEAQKHLERYLEMEPDGEFKEDAESLLYMIEEEGIDFLQELENFPLENPVIDRIVDYLNKGDYEWAEKEARGFLMEEPKEWDVYAYLAESLMYQGDLTQAKSILQDLLMKEEPNFIAQCLMTELLYKKDEQGKDVWVKNLIHLRPIKDWHCYYLAKTLFAVKKYDQSYKWFKKLYINSEFDKHPAYFHQMAIVAWKNGFHERARLLWEKTRKLDKENEHISKVFLEQLSESDEHFSPEDGWFIYALPTSELEGTTVE</sequence>
<dbReference type="SMART" id="SM00028">
    <property type="entry name" value="TPR"/>
    <property type="match status" value="5"/>
</dbReference>
<accession>E6TRE3</accession>
<dbReference type="HOGENOM" id="CLU_066813_0_0_9"/>
<evidence type="ECO:0000256" key="1">
    <source>
        <dbReference type="PROSITE-ProRule" id="PRU00339"/>
    </source>
</evidence>
<evidence type="ECO:0000313" key="3">
    <source>
        <dbReference type="Proteomes" id="UP000001401"/>
    </source>
</evidence>
<dbReference type="eggNOG" id="COG0457">
    <property type="taxonomic scope" value="Bacteria"/>
</dbReference>
<dbReference type="InterPro" id="IPR011990">
    <property type="entry name" value="TPR-like_helical_dom_sf"/>
</dbReference>
<dbReference type="PANTHER" id="PTHR12558:SF13">
    <property type="entry name" value="CELL DIVISION CYCLE PROTEIN 27 HOMOLOG"/>
    <property type="match status" value="1"/>
</dbReference>
<name>E6TRE3_EVAC2</name>
<dbReference type="Proteomes" id="UP000001401">
    <property type="component" value="Chromosome"/>
</dbReference>
<gene>
    <name evidence="2" type="ordered locus">Bcell_3532</name>
</gene>
<dbReference type="RefSeq" id="WP_013490104.1">
    <property type="nucleotide sequence ID" value="NC_014829.1"/>
</dbReference>
<dbReference type="PROSITE" id="PS50005">
    <property type="entry name" value="TPR"/>
    <property type="match status" value="2"/>
</dbReference>
<dbReference type="KEGG" id="bco:Bcell_3532"/>
<feature type="repeat" description="TPR" evidence="1">
    <location>
        <begin position="87"/>
        <end position="120"/>
    </location>
</feature>
<dbReference type="AlphaFoldDB" id="E6TRE3"/>
<keyword evidence="1" id="KW-0802">TPR repeat</keyword>
<dbReference type="OrthoDB" id="600613at2"/>
<organism evidence="2 3">
    <name type="scientific">Evansella cellulosilytica (strain ATCC 21833 / DSM 2522 / FERM P-1141 / JCM 9156 / N-4)</name>
    <name type="common">Bacillus cellulosilyticus</name>
    <dbReference type="NCBI Taxonomy" id="649639"/>
    <lineage>
        <taxon>Bacteria</taxon>
        <taxon>Bacillati</taxon>
        <taxon>Bacillota</taxon>
        <taxon>Bacilli</taxon>
        <taxon>Bacillales</taxon>
        <taxon>Bacillaceae</taxon>
        <taxon>Evansella</taxon>
    </lineage>
</organism>
<dbReference type="SUPFAM" id="SSF48452">
    <property type="entry name" value="TPR-like"/>
    <property type="match status" value="2"/>
</dbReference>
<protein>
    <submittedName>
        <fullName evidence="2">Tetratricopeptide TPR_1 repeat-containing protein</fullName>
    </submittedName>
</protein>
<reference evidence="2 3" key="1">
    <citation type="submission" date="2010-12" db="EMBL/GenBank/DDBJ databases">
        <title>Complete sequence of Bacillus cellulosilyticus DSM 2522.</title>
        <authorList>
            <consortium name="US DOE Joint Genome Institute"/>
            <person name="Lucas S."/>
            <person name="Copeland A."/>
            <person name="Lapidus A."/>
            <person name="Cheng J.-F."/>
            <person name="Bruce D."/>
            <person name="Goodwin L."/>
            <person name="Pitluck S."/>
            <person name="Chertkov O."/>
            <person name="Detter J.C."/>
            <person name="Han C."/>
            <person name="Tapia R."/>
            <person name="Land M."/>
            <person name="Hauser L."/>
            <person name="Jeffries C."/>
            <person name="Kyrpides N."/>
            <person name="Ivanova N."/>
            <person name="Mikhailova N."/>
            <person name="Brumm P."/>
            <person name="Mead D."/>
            <person name="Woyke T."/>
        </authorList>
    </citation>
    <scope>NUCLEOTIDE SEQUENCE [LARGE SCALE GENOMIC DNA]</scope>
    <source>
        <strain evidence="3">ATCC 21833 / DSM 2522 / FERM P-1141 / JCM 9156 / N-4</strain>
    </source>
</reference>
<dbReference type="PANTHER" id="PTHR12558">
    <property type="entry name" value="CELL DIVISION CYCLE 16,23,27"/>
    <property type="match status" value="1"/>
</dbReference>
<proteinExistence type="predicted"/>
<dbReference type="EMBL" id="CP002394">
    <property type="protein sequence ID" value="ADU31773.1"/>
    <property type="molecule type" value="Genomic_DNA"/>
</dbReference>
<dbReference type="InterPro" id="IPR019734">
    <property type="entry name" value="TPR_rpt"/>
</dbReference>
<dbReference type="Gene3D" id="1.25.40.10">
    <property type="entry name" value="Tetratricopeptide repeat domain"/>
    <property type="match status" value="2"/>
</dbReference>
<evidence type="ECO:0000313" key="2">
    <source>
        <dbReference type="EMBL" id="ADU31773.1"/>
    </source>
</evidence>
<dbReference type="STRING" id="649639.Bcell_3532"/>